<dbReference type="HAMAP" id="MF_00639">
    <property type="entry name" value="MurD"/>
    <property type="match status" value="1"/>
</dbReference>
<keyword evidence="4" id="KW-0436">Ligase</keyword>
<keyword evidence="3" id="KW-0963">Cytoplasm</keyword>
<evidence type="ECO:0000256" key="3">
    <source>
        <dbReference type="ARBA" id="ARBA00022490"/>
    </source>
</evidence>
<dbReference type="EMBL" id="JBEAFC010000007">
    <property type="protein sequence ID" value="KAL1549997.1"/>
    <property type="molecule type" value="Genomic_DNA"/>
</dbReference>
<dbReference type="Proteomes" id="UP001567538">
    <property type="component" value="Unassembled WGS sequence"/>
</dbReference>
<dbReference type="InterPro" id="IPR036615">
    <property type="entry name" value="Mur_ligase_C_dom_sf"/>
</dbReference>
<comment type="caution">
    <text evidence="8">The sequence shown here is derived from an EMBL/GenBank/DDBJ whole genome shotgun (WGS) entry which is preliminary data.</text>
</comment>
<dbReference type="GO" id="GO:0005524">
    <property type="term" value="F:ATP binding"/>
    <property type="evidence" value="ECO:0007669"/>
    <property type="project" value="UniProtKB-KW"/>
</dbReference>
<dbReference type="Gene3D" id="3.90.190.20">
    <property type="entry name" value="Mur ligase, C-terminal domain"/>
    <property type="match status" value="1"/>
</dbReference>
<comment type="pathway">
    <text evidence="2">Cell wall biogenesis; peptidoglycan biosynthesis.</text>
</comment>
<dbReference type="GO" id="GO:0005737">
    <property type="term" value="C:cytoplasm"/>
    <property type="evidence" value="ECO:0007669"/>
    <property type="project" value="UniProtKB-SubCell"/>
</dbReference>
<dbReference type="SUPFAM" id="SSF53623">
    <property type="entry name" value="MurD-like peptide ligases, catalytic domain"/>
    <property type="match status" value="1"/>
</dbReference>
<dbReference type="PANTHER" id="PTHR43692">
    <property type="entry name" value="UDP-N-ACETYLMURAMOYLALANINE--D-GLUTAMATE LIGASE"/>
    <property type="match status" value="1"/>
</dbReference>
<dbReference type="Gene3D" id="3.40.1190.10">
    <property type="entry name" value="Mur-like, catalytic domain"/>
    <property type="match status" value="1"/>
</dbReference>
<evidence type="ECO:0000256" key="6">
    <source>
        <dbReference type="ARBA" id="ARBA00022840"/>
    </source>
</evidence>
<feature type="domain" description="Mur ligase central" evidence="7">
    <location>
        <begin position="141"/>
        <end position="324"/>
    </location>
</feature>
<evidence type="ECO:0000256" key="5">
    <source>
        <dbReference type="ARBA" id="ARBA00022741"/>
    </source>
</evidence>
<dbReference type="SUPFAM" id="SSF51984">
    <property type="entry name" value="MurCD N-terminal domain"/>
    <property type="match status" value="1"/>
</dbReference>
<keyword evidence="5" id="KW-0547">Nucleotide-binding</keyword>
<evidence type="ECO:0000256" key="4">
    <source>
        <dbReference type="ARBA" id="ARBA00022598"/>
    </source>
</evidence>
<keyword evidence="6" id="KW-0067">ATP-binding</keyword>
<reference evidence="8 9" key="1">
    <citation type="submission" date="2024-06" db="EMBL/GenBank/DDBJ databases">
        <title>A chromosome level genome sequence of Diviner's sage (Salvia divinorum).</title>
        <authorList>
            <person name="Ford S.A."/>
            <person name="Ro D.-K."/>
            <person name="Ness R.W."/>
            <person name="Phillips M.A."/>
        </authorList>
    </citation>
    <scope>NUCLEOTIDE SEQUENCE [LARGE SCALE GENOMIC DNA]</scope>
    <source>
        <strain evidence="8">SAF-2024a</strain>
        <tissue evidence="8">Leaf</tissue>
    </source>
</reference>
<evidence type="ECO:0000313" key="8">
    <source>
        <dbReference type="EMBL" id="KAL1549997.1"/>
    </source>
</evidence>
<proteinExistence type="inferred from homology"/>
<dbReference type="SUPFAM" id="SSF53244">
    <property type="entry name" value="MurD-like peptide ligases, peptide-binding domain"/>
    <property type="match status" value="2"/>
</dbReference>
<evidence type="ECO:0000259" key="7">
    <source>
        <dbReference type="Pfam" id="PF08245"/>
    </source>
</evidence>
<sequence length="536" mass="57656">MLATSGRSLILEREFRPKIEASIPKHDLQGQSVAIVGLRKSGVAAAKLALARGASVLALDQNETLKPLEQTLLNVKDGRLKTILGCFDHELFDEADLIVVSPGVALENYCLASLLQSGKRVISELDFAAEVLPRCTKVLAVTGTNGKSTVATFAGQMLNHSNIRTFVGGNLGIPLSEAAFECLLSPQEPYQAAVVEVSSYQLEIPNKFFSPSVSVILNLTPDHLERHKSMTNYSTIKCRVLSHLSGRKIAILPMGNPYITDAIASHGNECMFAWIGTYPGIKVDMEQKVANFNVPGIGLLSQLPLDAMKAVGTHNYSNAAIAALSVIGLDVGIDIAAISSTIDRLKAPPHRMQIVHEDGYGVTWVDDSKATNVEATYAGLTGLGEKKAVVLLGGRSKMLDAQGSNGFEHLIEPLKYHRGVVTVSDSFLQQHSHLTEAVKIIFSINMICAWTHTSSSLFAIKFGSSGALIQDTLSSYGVAIPCLRAKDLKGAVSLAKNMAKPGDVILLSPACASFDEFINFEHRGKFFQKLAVSMKV</sequence>
<dbReference type="InterPro" id="IPR013221">
    <property type="entry name" value="Mur_ligase_cen"/>
</dbReference>
<dbReference type="Pfam" id="PF08245">
    <property type="entry name" value="Mur_ligase_M"/>
    <property type="match status" value="1"/>
</dbReference>
<dbReference type="GO" id="GO:0016874">
    <property type="term" value="F:ligase activity"/>
    <property type="evidence" value="ECO:0007669"/>
    <property type="project" value="UniProtKB-KW"/>
</dbReference>
<evidence type="ECO:0000256" key="1">
    <source>
        <dbReference type="ARBA" id="ARBA00004496"/>
    </source>
</evidence>
<dbReference type="InterPro" id="IPR005762">
    <property type="entry name" value="MurD"/>
</dbReference>
<dbReference type="Gene3D" id="3.40.50.720">
    <property type="entry name" value="NAD(P)-binding Rossmann-like Domain"/>
    <property type="match status" value="1"/>
</dbReference>
<organism evidence="8 9">
    <name type="scientific">Salvia divinorum</name>
    <name type="common">Maria pastora</name>
    <name type="synonym">Diviner's sage</name>
    <dbReference type="NCBI Taxonomy" id="28513"/>
    <lineage>
        <taxon>Eukaryota</taxon>
        <taxon>Viridiplantae</taxon>
        <taxon>Streptophyta</taxon>
        <taxon>Embryophyta</taxon>
        <taxon>Tracheophyta</taxon>
        <taxon>Spermatophyta</taxon>
        <taxon>Magnoliopsida</taxon>
        <taxon>eudicotyledons</taxon>
        <taxon>Gunneridae</taxon>
        <taxon>Pentapetalae</taxon>
        <taxon>asterids</taxon>
        <taxon>lamiids</taxon>
        <taxon>Lamiales</taxon>
        <taxon>Lamiaceae</taxon>
        <taxon>Nepetoideae</taxon>
        <taxon>Mentheae</taxon>
        <taxon>Salviinae</taxon>
        <taxon>Salvia</taxon>
        <taxon>Salvia subgen. Calosphace</taxon>
    </lineage>
</organism>
<accession>A0ABD1H0R4</accession>
<keyword evidence="9" id="KW-1185">Reference proteome</keyword>
<dbReference type="Pfam" id="PF21799">
    <property type="entry name" value="MurD-like_N"/>
    <property type="match status" value="1"/>
</dbReference>
<protein>
    <submittedName>
        <fullName evidence="8">UDP-N-acetylmuramoylalanine--D-glutamate ligase-like isoform X2</fullName>
    </submittedName>
</protein>
<comment type="subcellular location">
    <subcellularLocation>
        <location evidence="1">Cytoplasm</location>
    </subcellularLocation>
</comment>
<evidence type="ECO:0000256" key="2">
    <source>
        <dbReference type="ARBA" id="ARBA00004752"/>
    </source>
</evidence>
<name>A0ABD1H0R4_SALDI</name>
<evidence type="ECO:0000313" key="9">
    <source>
        <dbReference type="Proteomes" id="UP001567538"/>
    </source>
</evidence>
<dbReference type="NCBIfam" id="TIGR01087">
    <property type="entry name" value="murD"/>
    <property type="match status" value="1"/>
</dbReference>
<dbReference type="PANTHER" id="PTHR43692:SF1">
    <property type="entry name" value="UDP-N-ACETYLMURAMOYLALANINE--D-GLUTAMATE LIGASE"/>
    <property type="match status" value="1"/>
</dbReference>
<dbReference type="InterPro" id="IPR036565">
    <property type="entry name" value="Mur-like_cat_sf"/>
</dbReference>
<gene>
    <name evidence="8" type="ORF">AAHA92_18013</name>
</gene>
<dbReference type="AlphaFoldDB" id="A0ABD1H0R4"/>